<dbReference type="RefSeq" id="WP_319013181.1">
    <property type="nucleotide sequence ID" value="NZ_JAWJZF010000514.1"/>
</dbReference>
<dbReference type="EMBL" id="JAWJZF010000514">
    <property type="protein sequence ID" value="MDX2297024.1"/>
    <property type="molecule type" value="Genomic_DNA"/>
</dbReference>
<comment type="caution">
    <text evidence="1">The sequence shown here is derived from an EMBL/GenBank/DDBJ whole genome shotgun (WGS) entry which is preliminary data.</text>
</comment>
<keyword evidence="2" id="KW-1185">Reference proteome</keyword>
<organism evidence="1 2">
    <name type="scientific">Streptomyces roseolus</name>
    <dbReference type="NCBI Taxonomy" id="67358"/>
    <lineage>
        <taxon>Bacteria</taxon>
        <taxon>Bacillati</taxon>
        <taxon>Actinomycetota</taxon>
        <taxon>Actinomycetes</taxon>
        <taxon>Kitasatosporales</taxon>
        <taxon>Streptomycetaceae</taxon>
        <taxon>Streptomyces</taxon>
    </lineage>
</organism>
<protein>
    <submittedName>
        <fullName evidence="1">Uncharacterized protein</fullName>
    </submittedName>
</protein>
<name>A0ABU4KGT5_9ACTN</name>
<gene>
    <name evidence="1" type="ORF">R2363_33220</name>
</gene>
<evidence type="ECO:0000313" key="2">
    <source>
        <dbReference type="Proteomes" id="UP001278571"/>
    </source>
</evidence>
<sequence>MKNEKPDLWADARRKASASVMSNAFLLVAVEVFREIRAPMGLLANSGVWAHLVTLSPEGDLQLFEDTAEERNGR</sequence>
<evidence type="ECO:0000313" key="1">
    <source>
        <dbReference type="EMBL" id="MDX2297024.1"/>
    </source>
</evidence>
<dbReference type="Proteomes" id="UP001278571">
    <property type="component" value="Unassembled WGS sequence"/>
</dbReference>
<accession>A0ABU4KGT5</accession>
<reference evidence="1 2" key="1">
    <citation type="submission" date="2023-10" db="EMBL/GenBank/DDBJ databases">
        <authorList>
            <person name="Wang X.X."/>
        </authorList>
    </citation>
    <scope>NUCLEOTIDE SEQUENCE [LARGE SCALE GENOMIC DNA]</scope>
    <source>
        <strain evidence="1 2">NBRC 12816</strain>
    </source>
</reference>
<proteinExistence type="predicted"/>